<evidence type="ECO:0000313" key="2">
    <source>
        <dbReference type="Proteomes" id="UP000219602"/>
    </source>
</evidence>
<evidence type="ECO:0000313" key="1">
    <source>
        <dbReference type="EMBL" id="PCD30474.1"/>
    </source>
</evidence>
<reference evidence="1 2" key="1">
    <citation type="journal article" date="2016" name="Environ. Microbiol.">
        <title>Effector profiles distinguish formae speciales of Fusarium oxysporum.</title>
        <authorList>
            <person name="van Dam P."/>
            <person name="Fokkens L."/>
            <person name="Schmidt S.M."/>
            <person name="Linmans J.H."/>
            <person name="Kistler H.C."/>
            <person name="Ma L.J."/>
            <person name="Rep M."/>
        </authorList>
    </citation>
    <scope>NUCLEOTIDE SEQUENCE [LARGE SCALE GENOMIC DNA]</scope>
    <source>
        <strain evidence="1 2">Forc016</strain>
    </source>
</reference>
<name>A0A2H3GUG6_FUSOX</name>
<gene>
    <name evidence="1" type="ORF">AU210_010155</name>
</gene>
<reference evidence="1 2" key="2">
    <citation type="journal article" date="2017" name="Sci. Rep.">
        <title>A mobile pathogenicity chromosome in Fusarium oxysporum for infection of multiple cucurbit species.</title>
        <authorList>
            <person name="van Dam P."/>
            <person name="Fokkens L."/>
            <person name="Ayukawa Y."/>
            <person name="van der Gragt M."/>
            <person name="Ter Horst A."/>
            <person name="Brankovics B."/>
            <person name="Houterman P.M."/>
            <person name="Arie T."/>
            <person name="Rep M."/>
        </authorList>
    </citation>
    <scope>NUCLEOTIDE SEQUENCE [LARGE SCALE GENOMIC DNA]</scope>
    <source>
        <strain evidence="1 2">Forc016</strain>
    </source>
</reference>
<sequence>MQYKLLIPTHVDVTTDVLIDYAEEDEIFRRIEAREDSALLHQDCQDFLVSDQGGFVSLSGSAVALFREITMALECALNQLDEEFGVGLPPHRIMDESEVFQIPNELGLWMPVVCPLE</sequence>
<organism evidence="1 2">
    <name type="scientific">Fusarium oxysporum f. sp. radicis-cucumerinum</name>
    <dbReference type="NCBI Taxonomy" id="327505"/>
    <lineage>
        <taxon>Eukaryota</taxon>
        <taxon>Fungi</taxon>
        <taxon>Dikarya</taxon>
        <taxon>Ascomycota</taxon>
        <taxon>Pezizomycotina</taxon>
        <taxon>Sordariomycetes</taxon>
        <taxon>Hypocreomycetidae</taxon>
        <taxon>Hypocreales</taxon>
        <taxon>Nectriaceae</taxon>
        <taxon>Fusarium</taxon>
        <taxon>Fusarium oxysporum species complex</taxon>
    </lineage>
</organism>
<comment type="caution">
    <text evidence="1">The sequence shown here is derived from an EMBL/GenBank/DDBJ whole genome shotgun (WGS) entry which is preliminary data.</text>
</comment>
<dbReference type="AlphaFoldDB" id="A0A2H3GUG6"/>
<accession>A0A2H3GUG6</accession>
<proteinExistence type="predicted"/>
<dbReference type="EMBL" id="MABQ02000007">
    <property type="protein sequence ID" value="PCD30474.1"/>
    <property type="molecule type" value="Genomic_DNA"/>
</dbReference>
<dbReference type="Proteomes" id="UP000219602">
    <property type="component" value="Chromosome 9"/>
</dbReference>
<protein>
    <submittedName>
        <fullName evidence="1">Uncharacterized protein</fullName>
    </submittedName>
</protein>